<dbReference type="Proteomes" id="UP000257039">
    <property type="component" value="Unassembled WGS sequence"/>
</dbReference>
<evidence type="ECO:0000256" key="1">
    <source>
        <dbReference type="SAM" id="MobiDB-lite"/>
    </source>
</evidence>
<comment type="caution">
    <text evidence="4">The sequence shown here is derived from an EMBL/GenBank/DDBJ whole genome shotgun (WGS) entry which is preliminary data.</text>
</comment>
<dbReference type="InterPro" id="IPR000772">
    <property type="entry name" value="Ricin_B_lectin"/>
</dbReference>
<keyword evidence="2" id="KW-0732">Signal</keyword>
<proteinExistence type="predicted"/>
<dbReference type="InterPro" id="IPR043504">
    <property type="entry name" value="Peptidase_S1_PA_chymotrypsin"/>
</dbReference>
<evidence type="ECO:0000313" key="4">
    <source>
        <dbReference type="EMBL" id="RDH42855.1"/>
    </source>
</evidence>
<dbReference type="InterPro" id="IPR009003">
    <property type="entry name" value="Peptidase_S1_PA"/>
</dbReference>
<gene>
    <name evidence="4" type="ORF">B9G39_04970</name>
</gene>
<feature type="domain" description="Ricin B lectin" evidence="3">
    <location>
        <begin position="429"/>
        <end position="549"/>
    </location>
</feature>
<dbReference type="PANTHER" id="PTHR36234">
    <property type="entry name" value="LYSYL ENDOPEPTIDASE"/>
    <property type="match status" value="1"/>
</dbReference>
<accession>A0A4P9VI27</accession>
<dbReference type="EMBL" id="NDXW01000001">
    <property type="protein sequence ID" value="RDH42855.1"/>
    <property type="molecule type" value="Genomic_DNA"/>
</dbReference>
<sequence length="549" mass="60502">MKYSSLLLIASLASSCVLMNSYADNLNQTDTLKPIKIADKIDSNLSLSPKQGFDSNSTFTVSEPGASYIKVHFAEFKIPDGAVVEVRNPEGTESYRYSNAKRDGFTYDPELGEDGKTSWASMSVSGDTAIIQLIMPNNLKAANAWDDTKHTIKIGHYMRGFPENVIENLMTQEFSTCGGNERKDAVCYKDSHPTEFAHSRPVAKLVMRGSVCTAWRVGPDNKMFTNNHCIGTQSSTTTSEVWFNYQRSSCRGSKPNNITKVPADKMLATSRSSSLDYTLFTVKDFSKIASFGYLGLDPRDAVKGEQIYIPQHGSGNPKELSIESDSNSNNRCQIDAPNSSRQNLGYYCDTIGGSSGSPVIASKTNKVIGLHHWGGCPSGPNQAARIKDIWPEVAKHFNNKVPGSSPNGDNDPGKPDTPDNPDDPNKPNYSPLMNKLNACLGSKAGKVTASRCDNSKAQKWHIDSKGLLHPADAPNKCLQLPSWYKGTNRAVIGSCNADKLDMRWVLENGRIHNVAYPTLYLNHFKAYGEWIGVWTEKADGKNEQLWEWK</sequence>
<reference evidence="4 5" key="1">
    <citation type="submission" date="2017-04" db="EMBL/GenBank/DDBJ databases">
        <title>Draft genome sequence of Zooshikella ganghwensis VG4 isolated from Red Sea sediments.</title>
        <authorList>
            <person name="Rehman Z."/>
            <person name="Alam I."/>
            <person name="Kamau A."/>
            <person name="Bajic V."/>
            <person name="Leiknes T."/>
        </authorList>
    </citation>
    <scope>NUCLEOTIDE SEQUENCE [LARGE SCALE GENOMIC DNA]</scope>
    <source>
        <strain evidence="4 5">VG4</strain>
    </source>
</reference>
<keyword evidence="5" id="KW-1185">Reference proteome</keyword>
<dbReference type="Gene3D" id="2.80.10.50">
    <property type="match status" value="1"/>
</dbReference>
<dbReference type="Pfam" id="PF13365">
    <property type="entry name" value="Trypsin_2"/>
    <property type="match status" value="1"/>
</dbReference>
<name>A0A4P9VI27_9GAMM</name>
<feature type="chain" id="PRO_5020508771" description="Ricin B lectin domain-containing protein" evidence="2">
    <location>
        <begin position="24"/>
        <end position="549"/>
    </location>
</feature>
<evidence type="ECO:0000259" key="3">
    <source>
        <dbReference type="SMART" id="SM00458"/>
    </source>
</evidence>
<feature type="compositionally biased region" description="Polar residues" evidence="1">
    <location>
        <begin position="323"/>
        <end position="337"/>
    </location>
</feature>
<organism evidence="4 5">
    <name type="scientific">Zooshikella ganghwensis</name>
    <dbReference type="NCBI Taxonomy" id="202772"/>
    <lineage>
        <taxon>Bacteria</taxon>
        <taxon>Pseudomonadati</taxon>
        <taxon>Pseudomonadota</taxon>
        <taxon>Gammaproteobacteria</taxon>
        <taxon>Oceanospirillales</taxon>
        <taxon>Zooshikellaceae</taxon>
        <taxon>Zooshikella</taxon>
    </lineage>
</organism>
<dbReference type="SUPFAM" id="SSF50494">
    <property type="entry name" value="Trypsin-like serine proteases"/>
    <property type="match status" value="1"/>
</dbReference>
<feature type="region of interest" description="Disordered" evidence="1">
    <location>
        <begin position="311"/>
        <end position="337"/>
    </location>
</feature>
<evidence type="ECO:0000313" key="5">
    <source>
        <dbReference type="Proteomes" id="UP000257039"/>
    </source>
</evidence>
<feature type="signal peptide" evidence="2">
    <location>
        <begin position="1"/>
        <end position="23"/>
    </location>
</feature>
<dbReference type="AlphaFoldDB" id="A0A4P9VI27"/>
<dbReference type="InterPro" id="IPR035992">
    <property type="entry name" value="Ricin_B-like_lectins"/>
</dbReference>
<dbReference type="SUPFAM" id="SSF50370">
    <property type="entry name" value="Ricin B-like lectins"/>
    <property type="match status" value="1"/>
</dbReference>
<feature type="region of interest" description="Disordered" evidence="1">
    <location>
        <begin position="397"/>
        <end position="431"/>
    </location>
</feature>
<evidence type="ECO:0000256" key="2">
    <source>
        <dbReference type="SAM" id="SignalP"/>
    </source>
</evidence>
<dbReference type="PROSITE" id="PS50231">
    <property type="entry name" value="RICIN_B_LECTIN"/>
    <property type="match status" value="1"/>
</dbReference>
<dbReference type="PANTHER" id="PTHR36234:SF5">
    <property type="entry name" value="LYSYL ENDOPEPTIDASE"/>
    <property type="match status" value="1"/>
</dbReference>
<dbReference type="Gene3D" id="2.40.10.10">
    <property type="entry name" value="Trypsin-like serine proteases"/>
    <property type="match status" value="2"/>
</dbReference>
<dbReference type="PROSITE" id="PS51257">
    <property type="entry name" value="PROKAR_LIPOPROTEIN"/>
    <property type="match status" value="1"/>
</dbReference>
<dbReference type="SMART" id="SM00458">
    <property type="entry name" value="RICIN"/>
    <property type="match status" value="1"/>
</dbReference>
<protein>
    <recommendedName>
        <fullName evidence="3">Ricin B lectin domain-containing protein</fullName>
    </recommendedName>
</protein>